<dbReference type="InterPro" id="IPR013341">
    <property type="entry name" value="Mandelate_racemase_N_dom"/>
</dbReference>
<dbReference type="InterPro" id="IPR029065">
    <property type="entry name" value="Enolase_C-like"/>
</dbReference>
<dbReference type="SFLD" id="SFLDG00179">
    <property type="entry name" value="mandelate_racemase"/>
    <property type="match status" value="1"/>
</dbReference>
<proteinExistence type="predicted"/>
<dbReference type="RefSeq" id="WP_207351357.1">
    <property type="nucleotide sequence ID" value="NZ_JAFMPY010000014.1"/>
</dbReference>
<dbReference type="CDD" id="cd03316">
    <property type="entry name" value="MR_like"/>
    <property type="match status" value="1"/>
</dbReference>
<keyword evidence="6" id="KW-1185">Reference proteome</keyword>
<evidence type="ECO:0000313" key="5">
    <source>
        <dbReference type="EMBL" id="MBO0904710.1"/>
    </source>
</evidence>
<dbReference type="SUPFAM" id="SSF51604">
    <property type="entry name" value="Enolase C-terminal domain-like"/>
    <property type="match status" value="1"/>
</dbReference>
<gene>
    <name evidence="5" type="ORF">J1C47_13775</name>
</gene>
<evidence type="ECO:0000256" key="1">
    <source>
        <dbReference type="ARBA" id="ARBA00001946"/>
    </source>
</evidence>
<feature type="domain" description="Mandelate racemase/muconate lactonizing enzyme C-terminal" evidence="4">
    <location>
        <begin position="155"/>
        <end position="249"/>
    </location>
</feature>
<dbReference type="InterPro" id="IPR029017">
    <property type="entry name" value="Enolase-like_N"/>
</dbReference>
<keyword evidence="2" id="KW-0479">Metal-binding</keyword>
<dbReference type="Pfam" id="PF13378">
    <property type="entry name" value="MR_MLE_C"/>
    <property type="match status" value="1"/>
</dbReference>
<dbReference type="SMART" id="SM00922">
    <property type="entry name" value="MR_MLE"/>
    <property type="match status" value="1"/>
</dbReference>
<accession>A0ABS3J4V8</accession>
<dbReference type="SUPFAM" id="SSF54826">
    <property type="entry name" value="Enolase N-terminal domain-like"/>
    <property type="match status" value="1"/>
</dbReference>
<sequence>MTRGFEIAAIEPQVYRVPIAVPVVTSFGTMRDRPALFVRVVGCDGAEGWGEVWCNFPAVGAEHRARLIGSVLAPLLLGRRFEAPQAAFAFLTAQTEVLAIQSGEPGPLAQATAGIDLGIWDMLARRAGEPLHRFLGGGERRSVPAYASGLNADAPERLAEAKHAEGYRRFKVKVGFGRDRDVGNLRTLRAAFGAATPIMVDANQAWGFDEALSMAEAFAQCAPEWLEEPMRADVAVAEWRRFAEAAPVAVANGENLRGEAAFAAMAEGGGIGFLQPDIGKWGGLSGGMAVARHAASRGVTLCPHWLGGGIGLVASLHYLAAAGGAGVLEVDANPNPLRDEFVSSFPAVADGEMTIPSGAGLGVAPDLGRLAPYRIAL</sequence>
<dbReference type="Pfam" id="PF02746">
    <property type="entry name" value="MR_MLE_N"/>
    <property type="match status" value="1"/>
</dbReference>
<name>A0ABS3J4V8_9HYPH</name>
<dbReference type="InterPro" id="IPR018110">
    <property type="entry name" value="Mandel_Rmase/mucon_lact_enz_CS"/>
</dbReference>
<dbReference type="Gene3D" id="3.30.390.10">
    <property type="entry name" value="Enolase-like, N-terminal domain"/>
    <property type="match status" value="1"/>
</dbReference>
<dbReference type="InterPro" id="IPR046945">
    <property type="entry name" value="RHMD-like"/>
</dbReference>
<dbReference type="InterPro" id="IPR013342">
    <property type="entry name" value="Mandelate_racemase_C"/>
</dbReference>
<dbReference type="PANTHER" id="PTHR13794">
    <property type="entry name" value="ENOLASE SUPERFAMILY, MANDELATE RACEMASE"/>
    <property type="match status" value="1"/>
</dbReference>
<evidence type="ECO:0000256" key="3">
    <source>
        <dbReference type="ARBA" id="ARBA00022842"/>
    </source>
</evidence>
<reference evidence="5 6" key="1">
    <citation type="submission" date="2021-03" db="EMBL/GenBank/DDBJ databases">
        <title>Whole genome sequence of Jiella sp. MQZ13P-4.</title>
        <authorList>
            <person name="Tuo L."/>
        </authorList>
    </citation>
    <scope>NUCLEOTIDE SEQUENCE [LARGE SCALE GENOMIC DNA]</scope>
    <source>
        <strain evidence="5 6">MQZ13P-4</strain>
    </source>
</reference>
<dbReference type="Gene3D" id="3.20.20.120">
    <property type="entry name" value="Enolase-like C-terminal domain"/>
    <property type="match status" value="1"/>
</dbReference>
<evidence type="ECO:0000256" key="2">
    <source>
        <dbReference type="ARBA" id="ARBA00022723"/>
    </source>
</evidence>
<dbReference type="SFLD" id="SFLDS00001">
    <property type="entry name" value="Enolase"/>
    <property type="match status" value="1"/>
</dbReference>
<dbReference type="PROSITE" id="PS00909">
    <property type="entry name" value="MR_MLE_2"/>
    <property type="match status" value="1"/>
</dbReference>
<evidence type="ECO:0000313" key="6">
    <source>
        <dbReference type="Proteomes" id="UP000664288"/>
    </source>
</evidence>
<dbReference type="Proteomes" id="UP000664288">
    <property type="component" value="Unassembled WGS sequence"/>
</dbReference>
<comment type="cofactor">
    <cofactor evidence="1">
        <name>Mg(2+)</name>
        <dbReference type="ChEBI" id="CHEBI:18420"/>
    </cofactor>
</comment>
<dbReference type="EMBL" id="JAFMPY010000014">
    <property type="protein sequence ID" value="MBO0904710.1"/>
    <property type="molecule type" value="Genomic_DNA"/>
</dbReference>
<keyword evidence="3" id="KW-0460">Magnesium</keyword>
<comment type="caution">
    <text evidence="5">The sequence shown here is derived from an EMBL/GenBank/DDBJ whole genome shotgun (WGS) entry which is preliminary data.</text>
</comment>
<evidence type="ECO:0000259" key="4">
    <source>
        <dbReference type="SMART" id="SM00922"/>
    </source>
</evidence>
<dbReference type="InterPro" id="IPR036849">
    <property type="entry name" value="Enolase-like_C_sf"/>
</dbReference>
<protein>
    <submittedName>
        <fullName evidence="5">Mandelate racemase/muconate lactonizing enzyme family protein</fullName>
    </submittedName>
</protein>
<organism evidence="5 6">
    <name type="scientific">Jiella sonneratiae</name>
    <dbReference type="NCBI Taxonomy" id="2816856"/>
    <lineage>
        <taxon>Bacteria</taxon>
        <taxon>Pseudomonadati</taxon>
        <taxon>Pseudomonadota</taxon>
        <taxon>Alphaproteobacteria</taxon>
        <taxon>Hyphomicrobiales</taxon>
        <taxon>Aurantimonadaceae</taxon>
        <taxon>Jiella</taxon>
    </lineage>
</organism>
<dbReference type="PANTHER" id="PTHR13794:SF58">
    <property type="entry name" value="MITOCHONDRIAL ENOLASE SUPERFAMILY MEMBER 1"/>
    <property type="match status" value="1"/>
</dbReference>